<accession>A0AAD4HCV4</accession>
<gene>
    <name evidence="2" type="ORF">F5891DRAFT_1131821</name>
</gene>
<comment type="caution">
    <text evidence="2">The sequence shown here is derived from an EMBL/GenBank/DDBJ whole genome shotgun (WGS) entry which is preliminary data.</text>
</comment>
<sequence>MVHQGVMPCLPISPTVGITTEALDLYRVAHLRSPHLSIQAFVKTVCDLHGVEFHRHLSRQFSIAFDLYLQIRRSVAALVAESLQRNSPDWRLKHACPTCTYELTDEEALTFRLLYSMDVLRRSLDHDTDDSLAPSSEVPTSQQFTSDRYLPRAFVDRYSRESETTTTVGDEEDAAAEDSCAGRWKNMDDAKTKKAWGIYDETGIFVAVCRHRFVLLVADMVQSSELAKYPLAVIAKLLDVFGKRLGSGYDIGCQFKTTLDNSSLGPLARSLQHTCLVGAFHRHAHRRLCQLFSLTTYIKGLGLEDLETVFHRQQAIDCYFEHNNDFEVYANLSNFLYCNYKQALDILNDGDTTLPKLMQDLGLVDESIFERWLEEEKTYLQGLTREPEDETLQMEYWQKLVNFTASELLMLRWKPFRSILTMRPYTRKAETARRHAVEDHERNSKLVQALERKLEITMRWTPEDADWQRVGRLVAHRKYQRALDRLEGLIVARIFELTRMNRAATGYKLRKHIAKALQTRSIAIRTALNTYNAIAEAMHPPRKTLKWDEVVEYAFLADFDLLRDTRADVSQRPWASPVARRAMDLYFKMCQAREEIQQLNVEVRRLVTYIQDKEKYLRACEGQLKAVSPTLAHQVAIHRNVRGRFNSRHLKWVHEISTLPGFTRTISPGISTHTGLGESSSAPNAQIPSQLLVEHLPFDNIRRPAVAPDTPDELDEEEQEEEVEEEASRSLQDVLRVADDLSRLELHDHADEQ</sequence>
<dbReference type="InterPro" id="IPR040521">
    <property type="entry name" value="KDZ"/>
</dbReference>
<organism evidence="2 3">
    <name type="scientific">Suillus fuscotomentosus</name>
    <dbReference type="NCBI Taxonomy" id="1912939"/>
    <lineage>
        <taxon>Eukaryota</taxon>
        <taxon>Fungi</taxon>
        <taxon>Dikarya</taxon>
        <taxon>Basidiomycota</taxon>
        <taxon>Agaricomycotina</taxon>
        <taxon>Agaricomycetes</taxon>
        <taxon>Agaricomycetidae</taxon>
        <taxon>Boletales</taxon>
        <taxon>Suillineae</taxon>
        <taxon>Suillaceae</taxon>
        <taxon>Suillus</taxon>
    </lineage>
</organism>
<evidence type="ECO:0000256" key="1">
    <source>
        <dbReference type="SAM" id="MobiDB-lite"/>
    </source>
</evidence>
<dbReference type="PANTHER" id="PTHR33096">
    <property type="entry name" value="CXC2 DOMAIN-CONTAINING PROTEIN"/>
    <property type="match status" value="1"/>
</dbReference>
<feature type="region of interest" description="Disordered" evidence="1">
    <location>
        <begin position="702"/>
        <end position="732"/>
    </location>
</feature>
<feature type="compositionally biased region" description="Acidic residues" evidence="1">
    <location>
        <begin position="710"/>
        <end position="725"/>
    </location>
</feature>
<reference evidence="2" key="1">
    <citation type="journal article" date="2020" name="New Phytol.">
        <title>Comparative genomics reveals dynamic genome evolution in host specialist ectomycorrhizal fungi.</title>
        <authorList>
            <person name="Lofgren L.A."/>
            <person name="Nguyen N.H."/>
            <person name="Vilgalys R."/>
            <person name="Ruytinx J."/>
            <person name="Liao H.L."/>
            <person name="Branco S."/>
            <person name="Kuo A."/>
            <person name="LaButti K."/>
            <person name="Lipzen A."/>
            <person name="Andreopoulos W."/>
            <person name="Pangilinan J."/>
            <person name="Riley R."/>
            <person name="Hundley H."/>
            <person name="Na H."/>
            <person name="Barry K."/>
            <person name="Grigoriev I.V."/>
            <person name="Stajich J.E."/>
            <person name="Kennedy P.G."/>
        </authorList>
    </citation>
    <scope>NUCLEOTIDE SEQUENCE</scope>
    <source>
        <strain evidence="2">FC203</strain>
    </source>
</reference>
<evidence type="ECO:0000313" key="2">
    <source>
        <dbReference type="EMBL" id="KAG1889612.1"/>
    </source>
</evidence>
<proteinExistence type="predicted"/>
<protein>
    <submittedName>
        <fullName evidence="2">Uncharacterized protein</fullName>
    </submittedName>
</protein>
<dbReference type="AlphaFoldDB" id="A0AAD4HCV4"/>
<name>A0AAD4HCV4_9AGAM</name>
<evidence type="ECO:0000313" key="3">
    <source>
        <dbReference type="Proteomes" id="UP001195769"/>
    </source>
</evidence>
<dbReference type="Proteomes" id="UP001195769">
    <property type="component" value="Unassembled WGS sequence"/>
</dbReference>
<dbReference type="PANTHER" id="PTHR33096:SF1">
    <property type="entry name" value="CXC1-LIKE CYSTEINE CLUSTER ASSOCIATED WITH KDZ TRANSPOSASES DOMAIN-CONTAINING PROTEIN"/>
    <property type="match status" value="1"/>
</dbReference>
<dbReference type="RefSeq" id="XP_041217473.1">
    <property type="nucleotide sequence ID" value="XM_041364702.1"/>
</dbReference>
<dbReference type="Pfam" id="PF18758">
    <property type="entry name" value="KDZ"/>
    <property type="match status" value="1"/>
</dbReference>
<keyword evidence="3" id="KW-1185">Reference proteome</keyword>
<dbReference type="GeneID" id="64659000"/>
<dbReference type="EMBL" id="JABBWK010000157">
    <property type="protein sequence ID" value="KAG1889612.1"/>
    <property type="molecule type" value="Genomic_DNA"/>
</dbReference>